<dbReference type="PROSITE" id="PS50157">
    <property type="entry name" value="ZINC_FINGER_C2H2_2"/>
    <property type="match status" value="3"/>
</dbReference>
<dbReference type="Pfam" id="PF00096">
    <property type="entry name" value="zf-C2H2"/>
    <property type="match status" value="3"/>
</dbReference>
<dbReference type="FunFam" id="3.30.160.60:FF:000100">
    <property type="entry name" value="Zinc finger 45-like"/>
    <property type="match status" value="1"/>
</dbReference>
<evidence type="ECO:0000256" key="8">
    <source>
        <dbReference type="SAM" id="MobiDB-lite"/>
    </source>
</evidence>
<dbReference type="PANTHER" id="PTHR23235">
    <property type="entry name" value="KRUEPPEL-LIKE TRANSCRIPTION FACTOR"/>
    <property type="match status" value="1"/>
</dbReference>
<dbReference type="RefSeq" id="XP_022609039.1">
    <property type="nucleotide sequence ID" value="XM_022753318.1"/>
</dbReference>
<evidence type="ECO:0000256" key="2">
    <source>
        <dbReference type="ARBA" id="ARBA00022723"/>
    </source>
</evidence>
<dbReference type="GO" id="GO:0008270">
    <property type="term" value="F:zinc ion binding"/>
    <property type="evidence" value="ECO:0007669"/>
    <property type="project" value="UniProtKB-KW"/>
</dbReference>
<feature type="domain" description="C2H2-type" evidence="9">
    <location>
        <begin position="403"/>
        <end position="432"/>
    </location>
</feature>
<dbReference type="PANTHER" id="PTHR23235:SF164">
    <property type="entry name" value="C2H2-TYPE DOMAIN-CONTAINING PROTEIN"/>
    <property type="match status" value="1"/>
</dbReference>
<dbReference type="OMA" id="KHAEMRP"/>
<keyword evidence="4 7" id="KW-0863">Zinc-finger</keyword>
<dbReference type="SMART" id="SM00355">
    <property type="entry name" value="ZnF_C2H2"/>
    <property type="match status" value="3"/>
</dbReference>
<reference evidence="10" key="2">
    <citation type="submission" date="2025-09" db="UniProtKB">
        <authorList>
            <consortium name="Ensembl"/>
        </authorList>
    </citation>
    <scope>IDENTIFICATION</scope>
</reference>
<name>A0A3B4TXX2_SERDU</name>
<evidence type="ECO:0000256" key="5">
    <source>
        <dbReference type="ARBA" id="ARBA00022833"/>
    </source>
</evidence>
<evidence type="ECO:0000313" key="10">
    <source>
        <dbReference type="Ensembl" id="ENSSDUP00000011164.1"/>
    </source>
</evidence>
<feature type="region of interest" description="Disordered" evidence="8">
    <location>
        <begin position="1"/>
        <end position="20"/>
    </location>
</feature>
<dbReference type="SUPFAM" id="SSF57667">
    <property type="entry name" value="beta-beta-alpha zinc fingers"/>
    <property type="match status" value="2"/>
</dbReference>
<feature type="compositionally biased region" description="Basic and acidic residues" evidence="8">
    <location>
        <begin position="1"/>
        <end position="10"/>
    </location>
</feature>
<keyword evidence="11" id="KW-1185">Reference proteome</keyword>
<keyword evidence="5" id="KW-0862">Zinc</keyword>
<evidence type="ECO:0000256" key="6">
    <source>
        <dbReference type="ARBA" id="ARBA00023242"/>
    </source>
</evidence>
<evidence type="ECO:0000256" key="7">
    <source>
        <dbReference type="PROSITE-ProRule" id="PRU00042"/>
    </source>
</evidence>
<evidence type="ECO:0000256" key="4">
    <source>
        <dbReference type="ARBA" id="ARBA00022771"/>
    </source>
</evidence>
<evidence type="ECO:0000256" key="3">
    <source>
        <dbReference type="ARBA" id="ARBA00022737"/>
    </source>
</evidence>
<keyword evidence="6" id="KW-0539">Nucleus</keyword>
<organism evidence="10 11">
    <name type="scientific">Seriola dumerili</name>
    <name type="common">Greater amberjack</name>
    <name type="synonym">Caranx dumerili</name>
    <dbReference type="NCBI Taxonomy" id="41447"/>
    <lineage>
        <taxon>Eukaryota</taxon>
        <taxon>Metazoa</taxon>
        <taxon>Chordata</taxon>
        <taxon>Craniata</taxon>
        <taxon>Vertebrata</taxon>
        <taxon>Euteleostomi</taxon>
        <taxon>Actinopterygii</taxon>
        <taxon>Neopterygii</taxon>
        <taxon>Teleostei</taxon>
        <taxon>Neoteleostei</taxon>
        <taxon>Acanthomorphata</taxon>
        <taxon>Carangaria</taxon>
        <taxon>Carangiformes</taxon>
        <taxon>Carangidae</taxon>
        <taxon>Seriola</taxon>
    </lineage>
</organism>
<sequence>MDIEEHHSDVQRGLQPAQMGAGDMEAVEALMSMTKHWKTRSFRLRHFRPLTPSSDCSEDDSAPLASAVLQDSPLCMTPPYSPPHCEDTHPASAATLHQLAVAGSPAWQTAEETHLHTHTAASQQRFQCTSVIRHTADGQHCCCDVHPVSKRDRLTQVHTKDSKRDLNFEDGLHTRDSEMVVIMQSDSRDATPQKPLTATLPNVLKDSQTQMRLSAPVDKSDTPQSVSSVPAGVNGVSPVPVYCQILPVSSPSTSVVQKPVTAFESHRQHPLPTASAVTTVHTQQQPIQQQHALLQPQTQAASSAQVFLLGGQVAKGPLMLLVSQPAVPTLYVQPALVTPGGTKLPAIAPAPGHTPLEQRQSSLQPEVSRVRSHVCPREDCSKTYFKSSHLKAHMRTHTGEKPFKCKWEGCERRFARSDELSRHRRTHTGEKKFVCPVCHSRFMRSDHLAKHARRHLAMRRMPCWTLGVTQPVDLAASTTLSLPSSNSL</sequence>
<evidence type="ECO:0000259" key="9">
    <source>
        <dbReference type="PROSITE" id="PS50157"/>
    </source>
</evidence>
<keyword evidence="3" id="KW-0677">Repeat</keyword>
<dbReference type="GeneTree" id="ENSGT00940000159405"/>
<comment type="subcellular location">
    <subcellularLocation>
        <location evidence="1">Nucleus</location>
    </subcellularLocation>
</comment>
<accession>A0A3B4TXX2</accession>
<dbReference type="KEGG" id="sdu:111227685"/>
<dbReference type="PROSITE" id="PS00028">
    <property type="entry name" value="ZINC_FINGER_C2H2_1"/>
    <property type="match status" value="3"/>
</dbReference>
<dbReference type="InterPro" id="IPR013087">
    <property type="entry name" value="Znf_C2H2_type"/>
</dbReference>
<dbReference type="Gene3D" id="3.30.160.60">
    <property type="entry name" value="Classic Zinc Finger"/>
    <property type="match status" value="3"/>
</dbReference>
<dbReference type="FunFam" id="3.30.160.60:FF:000072">
    <property type="entry name" value="zinc finger protein 143 isoform X1"/>
    <property type="match status" value="1"/>
</dbReference>
<dbReference type="GeneID" id="111227685"/>
<evidence type="ECO:0000256" key="1">
    <source>
        <dbReference type="ARBA" id="ARBA00004123"/>
    </source>
</evidence>
<feature type="domain" description="C2H2-type" evidence="9">
    <location>
        <begin position="433"/>
        <end position="460"/>
    </location>
</feature>
<dbReference type="InterPro" id="IPR036236">
    <property type="entry name" value="Znf_C2H2_sf"/>
</dbReference>
<dbReference type="GO" id="GO:0000981">
    <property type="term" value="F:DNA-binding transcription factor activity, RNA polymerase II-specific"/>
    <property type="evidence" value="ECO:0007669"/>
    <property type="project" value="TreeGrafter"/>
</dbReference>
<feature type="domain" description="C2H2-type" evidence="9">
    <location>
        <begin position="373"/>
        <end position="402"/>
    </location>
</feature>
<proteinExistence type="predicted"/>
<reference evidence="10" key="1">
    <citation type="submission" date="2025-08" db="UniProtKB">
        <authorList>
            <consortium name="Ensembl"/>
        </authorList>
    </citation>
    <scope>IDENTIFICATION</scope>
</reference>
<dbReference type="CDD" id="cd21572">
    <property type="entry name" value="KLF10_N"/>
    <property type="match status" value="1"/>
</dbReference>
<dbReference type="Ensembl" id="ENSSDUT00000011373.1">
    <property type="protein sequence ID" value="ENSSDUP00000011164.1"/>
    <property type="gene ID" value="ENSSDUG00000008161.1"/>
</dbReference>
<keyword evidence="2" id="KW-0479">Metal-binding</keyword>
<dbReference type="AlphaFoldDB" id="A0A3B4TXX2"/>
<dbReference type="GO" id="GO:0005634">
    <property type="term" value="C:nucleus"/>
    <property type="evidence" value="ECO:0007669"/>
    <property type="project" value="UniProtKB-SubCell"/>
</dbReference>
<dbReference type="Proteomes" id="UP000261420">
    <property type="component" value="Unplaced"/>
</dbReference>
<evidence type="ECO:0000313" key="11">
    <source>
        <dbReference type="Proteomes" id="UP000261420"/>
    </source>
</evidence>
<dbReference type="STRING" id="41447.ENSSDUP00000011164"/>
<protein>
    <submittedName>
        <fullName evidence="10">Krueppel-like factor 10</fullName>
    </submittedName>
</protein>
<dbReference type="FunFam" id="3.30.160.60:FF:000018">
    <property type="entry name" value="Krueppel-like factor 15"/>
    <property type="match status" value="1"/>
</dbReference>
<dbReference type="GO" id="GO:0000978">
    <property type="term" value="F:RNA polymerase II cis-regulatory region sequence-specific DNA binding"/>
    <property type="evidence" value="ECO:0007669"/>
    <property type="project" value="TreeGrafter"/>
</dbReference>